<evidence type="ECO:0000313" key="5">
    <source>
        <dbReference type="EMBL" id="KXN68555.1"/>
    </source>
</evidence>
<dbReference type="GO" id="GO:0016020">
    <property type="term" value="C:membrane"/>
    <property type="evidence" value="ECO:0007669"/>
    <property type="project" value="UniProtKB-SubCell"/>
</dbReference>
<keyword evidence="4" id="KW-0472">Membrane</keyword>
<gene>
    <name evidence="5" type="ORF">CONCODRAFT_9148</name>
</gene>
<dbReference type="Proteomes" id="UP000070444">
    <property type="component" value="Unassembled WGS sequence"/>
</dbReference>
<reference evidence="5 6" key="1">
    <citation type="journal article" date="2015" name="Genome Biol. Evol.">
        <title>Phylogenomic analyses indicate that early fungi evolved digesting cell walls of algal ancestors of land plants.</title>
        <authorList>
            <person name="Chang Y."/>
            <person name="Wang S."/>
            <person name="Sekimoto S."/>
            <person name="Aerts A.L."/>
            <person name="Choi C."/>
            <person name="Clum A."/>
            <person name="LaButti K.M."/>
            <person name="Lindquist E.A."/>
            <person name="Yee Ngan C."/>
            <person name="Ohm R.A."/>
            <person name="Salamov A.A."/>
            <person name="Grigoriev I.V."/>
            <person name="Spatafora J.W."/>
            <person name="Berbee M.L."/>
        </authorList>
    </citation>
    <scope>NUCLEOTIDE SEQUENCE [LARGE SCALE GENOMIC DNA]</scope>
    <source>
        <strain evidence="5 6">NRRL 28638</strain>
    </source>
</reference>
<evidence type="ECO:0000313" key="6">
    <source>
        <dbReference type="Proteomes" id="UP000070444"/>
    </source>
</evidence>
<organism evidence="5 6">
    <name type="scientific">Conidiobolus coronatus (strain ATCC 28846 / CBS 209.66 / NRRL 28638)</name>
    <name type="common">Delacroixia coronata</name>
    <dbReference type="NCBI Taxonomy" id="796925"/>
    <lineage>
        <taxon>Eukaryota</taxon>
        <taxon>Fungi</taxon>
        <taxon>Fungi incertae sedis</taxon>
        <taxon>Zoopagomycota</taxon>
        <taxon>Entomophthoromycotina</taxon>
        <taxon>Entomophthoromycetes</taxon>
        <taxon>Entomophthorales</taxon>
        <taxon>Ancylistaceae</taxon>
        <taxon>Conidiobolus</taxon>
    </lineage>
</organism>
<evidence type="ECO:0000256" key="4">
    <source>
        <dbReference type="ARBA" id="ARBA00023136"/>
    </source>
</evidence>
<keyword evidence="6" id="KW-1185">Reference proteome</keyword>
<evidence type="ECO:0000256" key="3">
    <source>
        <dbReference type="ARBA" id="ARBA00022989"/>
    </source>
</evidence>
<evidence type="ECO:0000256" key="1">
    <source>
        <dbReference type="ARBA" id="ARBA00004370"/>
    </source>
</evidence>
<protein>
    <submittedName>
        <fullName evidence="5">Uncharacterized protein</fullName>
    </submittedName>
</protein>
<name>A0A137P0I2_CONC2</name>
<keyword evidence="3" id="KW-1133">Transmembrane helix</keyword>
<dbReference type="PROSITE" id="PS00154">
    <property type="entry name" value="ATPASE_E1_E2"/>
    <property type="match status" value="1"/>
</dbReference>
<keyword evidence="2" id="KW-0812">Transmembrane</keyword>
<dbReference type="InterPro" id="IPR018303">
    <property type="entry name" value="ATPase_P-typ_P_site"/>
</dbReference>
<accession>A0A137P0I2</accession>
<dbReference type="AlphaFoldDB" id="A0A137P0I2"/>
<evidence type="ECO:0000256" key="2">
    <source>
        <dbReference type="ARBA" id="ARBA00022692"/>
    </source>
</evidence>
<sequence length="86" mass="9661">MCFDKTGTLTEDGLDGLGVHDIKNSLFENLDEGEKDMDSFEKLVEFQSFMAIFPPQIMKTDPSVSEDLAPYSRWCGNDILEAGIHE</sequence>
<dbReference type="EMBL" id="KQ964570">
    <property type="protein sequence ID" value="KXN68555.1"/>
    <property type="molecule type" value="Genomic_DNA"/>
</dbReference>
<proteinExistence type="predicted"/>
<comment type="subcellular location">
    <subcellularLocation>
        <location evidence="1">Membrane</location>
    </subcellularLocation>
</comment>